<feature type="compositionally biased region" description="Basic and acidic residues" evidence="1">
    <location>
        <begin position="1"/>
        <end position="25"/>
    </location>
</feature>
<accession>A0ABN8NHL8</accession>
<reference evidence="2 3" key="1">
    <citation type="submission" date="2022-05" db="EMBL/GenBank/DDBJ databases">
        <authorList>
            <consortium name="Genoscope - CEA"/>
            <person name="William W."/>
        </authorList>
    </citation>
    <scope>NUCLEOTIDE SEQUENCE [LARGE SCALE GENOMIC DNA]</scope>
</reference>
<evidence type="ECO:0000313" key="3">
    <source>
        <dbReference type="Proteomes" id="UP001159405"/>
    </source>
</evidence>
<feature type="compositionally biased region" description="Polar residues" evidence="1">
    <location>
        <begin position="27"/>
        <end position="40"/>
    </location>
</feature>
<name>A0ABN8NHL8_9CNID</name>
<sequence>ERGKRKEERGRRKAESGKRKEERGSRKVSQNMVSSSEPSVNQTLNLRSINSFQDRLTFLNRHTVVWIGWDS</sequence>
<feature type="region of interest" description="Disordered" evidence="1">
    <location>
        <begin position="1"/>
        <end position="40"/>
    </location>
</feature>
<keyword evidence="3" id="KW-1185">Reference proteome</keyword>
<proteinExistence type="predicted"/>
<evidence type="ECO:0000256" key="1">
    <source>
        <dbReference type="SAM" id="MobiDB-lite"/>
    </source>
</evidence>
<dbReference type="EMBL" id="CALNXK010000020">
    <property type="protein sequence ID" value="CAH3107824.1"/>
    <property type="molecule type" value="Genomic_DNA"/>
</dbReference>
<organism evidence="2 3">
    <name type="scientific">Porites lobata</name>
    <dbReference type="NCBI Taxonomy" id="104759"/>
    <lineage>
        <taxon>Eukaryota</taxon>
        <taxon>Metazoa</taxon>
        <taxon>Cnidaria</taxon>
        <taxon>Anthozoa</taxon>
        <taxon>Hexacorallia</taxon>
        <taxon>Scleractinia</taxon>
        <taxon>Fungiina</taxon>
        <taxon>Poritidae</taxon>
        <taxon>Porites</taxon>
    </lineage>
</organism>
<comment type="caution">
    <text evidence="2">The sequence shown here is derived from an EMBL/GenBank/DDBJ whole genome shotgun (WGS) entry which is preliminary data.</text>
</comment>
<feature type="non-terminal residue" evidence="2">
    <location>
        <position position="1"/>
    </location>
</feature>
<protein>
    <submittedName>
        <fullName evidence="2">Uncharacterized protein</fullName>
    </submittedName>
</protein>
<evidence type="ECO:0000313" key="2">
    <source>
        <dbReference type="EMBL" id="CAH3107824.1"/>
    </source>
</evidence>
<gene>
    <name evidence="2" type="ORF">PLOB_00016887</name>
</gene>
<dbReference type="Proteomes" id="UP001159405">
    <property type="component" value="Unassembled WGS sequence"/>
</dbReference>